<comment type="caution">
    <text evidence="2">The sequence shown here is derived from an EMBL/GenBank/DDBJ whole genome shotgun (WGS) entry which is preliminary data.</text>
</comment>
<evidence type="ECO:0000313" key="2">
    <source>
        <dbReference type="EMBL" id="KYO39750.1"/>
    </source>
</evidence>
<evidence type="ECO:0000313" key="3">
    <source>
        <dbReference type="Proteomes" id="UP000050525"/>
    </source>
</evidence>
<keyword evidence="3" id="KW-1185">Reference proteome</keyword>
<evidence type="ECO:0000256" key="1">
    <source>
        <dbReference type="SAM" id="MobiDB-lite"/>
    </source>
</evidence>
<name>A0A151NSS1_ALLMI</name>
<feature type="region of interest" description="Disordered" evidence="1">
    <location>
        <begin position="1"/>
        <end position="37"/>
    </location>
</feature>
<accession>A0A151NSS1</accession>
<gene>
    <name evidence="2" type="ORF">Y1Q_0018773</name>
</gene>
<dbReference type="Proteomes" id="UP000050525">
    <property type="component" value="Unassembled WGS sequence"/>
</dbReference>
<dbReference type="AlphaFoldDB" id="A0A151NSS1"/>
<dbReference type="EMBL" id="AKHW03002185">
    <property type="protein sequence ID" value="KYO39750.1"/>
    <property type="molecule type" value="Genomic_DNA"/>
</dbReference>
<organism evidence="2 3">
    <name type="scientific">Alligator mississippiensis</name>
    <name type="common">American alligator</name>
    <dbReference type="NCBI Taxonomy" id="8496"/>
    <lineage>
        <taxon>Eukaryota</taxon>
        <taxon>Metazoa</taxon>
        <taxon>Chordata</taxon>
        <taxon>Craniata</taxon>
        <taxon>Vertebrata</taxon>
        <taxon>Euteleostomi</taxon>
        <taxon>Archelosauria</taxon>
        <taxon>Archosauria</taxon>
        <taxon>Crocodylia</taxon>
        <taxon>Alligatoridae</taxon>
        <taxon>Alligatorinae</taxon>
        <taxon>Alligator</taxon>
    </lineage>
</organism>
<sequence length="108" mass="11951">MLEGAGNRSLAVGRGKGNFENGEVEQPKPQAFHMPRPHPVSWPEGDCWHCGAIWPCAQGQLTSVGSLFEEGGAGNQLFQKEQEKGLLHYRKKERERDCFTGKGQQAQS</sequence>
<reference evidence="2 3" key="1">
    <citation type="journal article" date="2012" name="Genome Biol.">
        <title>Sequencing three crocodilian genomes to illuminate the evolution of archosaurs and amniotes.</title>
        <authorList>
            <person name="St John J.A."/>
            <person name="Braun E.L."/>
            <person name="Isberg S.R."/>
            <person name="Miles L.G."/>
            <person name="Chong A.Y."/>
            <person name="Gongora J."/>
            <person name="Dalzell P."/>
            <person name="Moran C."/>
            <person name="Bed'hom B."/>
            <person name="Abzhanov A."/>
            <person name="Burgess S.C."/>
            <person name="Cooksey A.M."/>
            <person name="Castoe T.A."/>
            <person name="Crawford N.G."/>
            <person name="Densmore L.D."/>
            <person name="Drew J.C."/>
            <person name="Edwards S.V."/>
            <person name="Faircloth B.C."/>
            <person name="Fujita M.K."/>
            <person name="Greenwold M.J."/>
            <person name="Hoffmann F.G."/>
            <person name="Howard J.M."/>
            <person name="Iguchi T."/>
            <person name="Janes D.E."/>
            <person name="Khan S.Y."/>
            <person name="Kohno S."/>
            <person name="de Koning A.J."/>
            <person name="Lance S.L."/>
            <person name="McCarthy F.M."/>
            <person name="McCormack J.E."/>
            <person name="Merchant M.E."/>
            <person name="Peterson D.G."/>
            <person name="Pollock D.D."/>
            <person name="Pourmand N."/>
            <person name="Raney B.J."/>
            <person name="Roessler K.A."/>
            <person name="Sanford J.R."/>
            <person name="Sawyer R.H."/>
            <person name="Schmidt C.J."/>
            <person name="Triplett E.W."/>
            <person name="Tuberville T.D."/>
            <person name="Venegas-Anaya M."/>
            <person name="Howard J.T."/>
            <person name="Jarvis E.D."/>
            <person name="Guillette L.J.Jr."/>
            <person name="Glenn T.C."/>
            <person name="Green R.E."/>
            <person name="Ray D.A."/>
        </authorList>
    </citation>
    <scope>NUCLEOTIDE SEQUENCE [LARGE SCALE GENOMIC DNA]</scope>
    <source>
        <strain evidence="2">KSC_2009_1</strain>
    </source>
</reference>
<proteinExistence type="predicted"/>
<protein>
    <submittedName>
        <fullName evidence="2">Uncharacterized protein</fullName>
    </submittedName>
</protein>